<dbReference type="PANTHER" id="PTHR43227">
    <property type="entry name" value="BLL4140 PROTEIN"/>
    <property type="match status" value="1"/>
</dbReference>
<evidence type="ECO:0000256" key="3">
    <source>
        <dbReference type="ARBA" id="ARBA00022475"/>
    </source>
</evidence>
<keyword evidence="3" id="KW-1003">Cell membrane</keyword>
<evidence type="ECO:0000313" key="9">
    <source>
        <dbReference type="EMBL" id="GMA94394.1"/>
    </source>
</evidence>
<proteinExistence type="inferred from homology"/>
<evidence type="ECO:0000256" key="7">
    <source>
        <dbReference type="RuleBase" id="RU363032"/>
    </source>
</evidence>
<feature type="transmembrane region" description="Helical" evidence="7">
    <location>
        <begin position="283"/>
        <end position="304"/>
    </location>
</feature>
<feature type="transmembrane region" description="Helical" evidence="7">
    <location>
        <begin position="89"/>
        <end position="110"/>
    </location>
</feature>
<organism evidence="9 10">
    <name type="scientific">Pseudolysinimonas kribbensis</name>
    <dbReference type="NCBI Taxonomy" id="433641"/>
    <lineage>
        <taxon>Bacteria</taxon>
        <taxon>Bacillati</taxon>
        <taxon>Actinomycetota</taxon>
        <taxon>Actinomycetes</taxon>
        <taxon>Micrococcales</taxon>
        <taxon>Microbacteriaceae</taxon>
        <taxon>Pseudolysinimonas</taxon>
    </lineage>
</organism>
<evidence type="ECO:0000256" key="2">
    <source>
        <dbReference type="ARBA" id="ARBA00022448"/>
    </source>
</evidence>
<keyword evidence="5 7" id="KW-1133">Transmembrane helix</keyword>
<evidence type="ECO:0000256" key="6">
    <source>
        <dbReference type="ARBA" id="ARBA00023136"/>
    </source>
</evidence>
<dbReference type="InterPro" id="IPR000515">
    <property type="entry name" value="MetI-like"/>
</dbReference>
<keyword evidence="4 7" id="KW-0812">Transmembrane</keyword>
<dbReference type="InterPro" id="IPR050809">
    <property type="entry name" value="UgpAE/MalFG_permease"/>
</dbReference>
<dbReference type="EMBL" id="BSVB01000001">
    <property type="protein sequence ID" value="GMA94394.1"/>
    <property type="molecule type" value="Genomic_DNA"/>
</dbReference>
<evidence type="ECO:0000256" key="5">
    <source>
        <dbReference type="ARBA" id="ARBA00022989"/>
    </source>
</evidence>
<accession>A0ABQ6K259</accession>
<evidence type="ECO:0000256" key="4">
    <source>
        <dbReference type="ARBA" id="ARBA00022692"/>
    </source>
</evidence>
<dbReference type="CDD" id="cd06261">
    <property type="entry name" value="TM_PBP2"/>
    <property type="match status" value="1"/>
</dbReference>
<dbReference type="PROSITE" id="PS50928">
    <property type="entry name" value="ABC_TM1"/>
    <property type="match status" value="1"/>
</dbReference>
<feature type="transmembrane region" description="Helical" evidence="7">
    <location>
        <begin position="338"/>
        <end position="363"/>
    </location>
</feature>
<dbReference type="Pfam" id="PF00528">
    <property type="entry name" value="BPD_transp_1"/>
    <property type="match status" value="1"/>
</dbReference>
<feature type="domain" description="ABC transmembrane type-1" evidence="8">
    <location>
        <begin position="53"/>
        <end position="411"/>
    </location>
</feature>
<dbReference type="SUPFAM" id="SSF49478">
    <property type="entry name" value="Cna protein B-type domain"/>
    <property type="match status" value="1"/>
</dbReference>
<keyword evidence="2 7" id="KW-0813">Transport</keyword>
<comment type="caution">
    <text evidence="9">The sequence shown here is derived from an EMBL/GenBank/DDBJ whole genome shotgun (WGS) entry which is preliminary data.</text>
</comment>
<reference evidence="10" key="1">
    <citation type="journal article" date="2019" name="Int. J. Syst. Evol. Microbiol.">
        <title>The Global Catalogue of Microorganisms (GCM) 10K type strain sequencing project: providing services to taxonomists for standard genome sequencing and annotation.</title>
        <authorList>
            <consortium name="The Broad Institute Genomics Platform"/>
            <consortium name="The Broad Institute Genome Sequencing Center for Infectious Disease"/>
            <person name="Wu L."/>
            <person name="Ma J."/>
        </authorList>
    </citation>
    <scope>NUCLEOTIDE SEQUENCE [LARGE SCALE GENOMIC DNA]</scope>
    <source>
        <strain evidence="10">NBRC 108894</strain>
    </source>
</reference>
<dbReference type="InterPro" id="IPR035906">
    <property type="entry name" value="MetI-like_sf"/>
</dbReference>
<evidence type="ECO:0000313" key="10">
    <source>
        <dbReference type="Proteomes" id="UP001157034"/>
    </source>
</evidence>
<dbReference type="Gene3D" id="1.10.3720.10">
    <property type="entry name" value="MetI-like"/>
    <property type="match status" value="2"/>
</dbReference>
<keyword evidence="10" id="KW-1185">Reference proteome</keyword>
<protein>
    <submittedName>
        <fullName evidence="9">ABC transporter permease</fullName>
    </submittedName>
</protein>
<feature type="transmembrane region" description="Helical" evidence="7">
    <location>
        <begin position="392"/>
        <end position="412"/>
    </location>
</feature>
<dbReference type="RefSeq" id="WP_284253335.1">
    <property type="nucleotide sequence ID" value="NZ_BSVB01000001.1"/>
</dbReference>
<keyword evidence="6 7" id="KW-0472">Membrane</keyword>
<evidence type="ECO:0000259" key="8">
    <source>
        <dbReference type="PROSITE" id="PS50928"/>
    </source>
</evidence>
<evidence type="ECO:0000256" key="1">
    <source>
        <dbReference type="ARBA" id="ARBA00004651"/>
    </source>
</evidence>
<comment type="similarity">
    <text evidence="7">Belongs to the binding-protein-dependent transport system permease family.</text>
</comment>
<comment type="subcellular location">
    <subcellularLocation>
        <location evidence="1 7">Cell membrane</location>
        <topology evidence="1 7">Multi-pass membrane protein</topology>
    </subcellularLocation>
</comment>
<dbReference type="SUPFAM" id="SSF161098">
    <property type="entry name" value="MetI-like"/>
    <property type="match status" value="1"/>
</dbReference>
<feature type="transmembrane region" description="Helical" evidence="7">
    <location>
        <begin position="57"/>
        <end position="77"/>
    </location>
</feature>
<dbReference type="Proteomes" id="UP001157034">
    <property type="component" value="Unassembled WGS sequence"/>
</dbReference>
<gene>
    <name evidence="9" type="ORF">GCM10025881_12180</name>
</gene>
<sequence>MAFLAPAIVLLGALVVYPIFYTAIRSLFDARGSFNAGANYVDMFTQADTLGAILHNIIWVLVAPIVCTVLGLVFAVLSERVKWKTAFKLIVFMPMAISMLAAGVIFRSVFQENPKVGVANAIAVTVHDAFAPSSSYPGAQPRPNADIVKTDGAVRSKSAVQAGETVDFPLVAIQAGTFEKGDPVATKAPAAKATQITGTVWSDFVLGGGGTPNQLGDGKNSLIRVTVEALPAGSTKAAATALTDDHGRFTLSGLDPGTSYTVELPSSNFREPFNGVPWLGPQLINVVVILSYVWIWAGFCMVMVGSGLTAIDRSLLEAARTDGANEWQVFSRITVPQLAPVLVVILVTLIINVLKIFDLVYVIPPGTSKPAANVIAVQMWNVSFGGGNDQGLGSALSIFLLVLVLPAIILNVRRFRSQR</sequence>
<dbReference type="PANTHER" id="PTHR43227:SF8">
    <property type="entry name" value="DIACETYLCHITOBIOSE UPTAKE SYSTEM PERMEASE PROTEIN DASB"/>
    <property type="match status" value="1"/>
</dbReference>
<name>A0ABQ6K259_9MICO</name>